<feature type="compositionally biased region" description="Basic and acidic residues" evidence="1">
    <location>
        <begin position="340"/>
        <end position="389"/>
    </location>
</feature>
<sequence length="420" mass="45490">MVGGAHMQYLGEGWEAVLRSILRAKMKFYTWYPTGKDALTRLYDRCPPDKATNLRTKISKRTQSSRQETPNAETDRLSWKRLGRARLWSLGRQRDNSSETSSGAGAFTATGLRASGAALDSTGDPRNTSQAQTHRGIDEAIPVQGLAPSSSSGGSPAGPPPDLPAPRPGPPAADHDGLPLPPAPRPPRRRGRQLRRPPRPAGRRRRPARRGERGGQRAPAQDGPRRVPPAAVRRRGGGGGQEGEGGARLEGRERGRLREAAGAQAHRPVLVCAHAAREADGQADSEARRAVAARRGQDELGRVREADTGRRPPHEPDAPRSHPARPHREGLQRPTPSPDARARRGEEGHDNVPRRRPEDRRGHELDARVLERAEGGAGQDRGEGGERTRAPVRAAAAGGRSGEGAEEAQEEVHDVRARYR</sequence>
<keyword evidence="3" id="KW-1185">Reference proteome</keyword>
<dbReference type="OMA" id="PNARWEA"/>
<evidence type="ECO:0000256" key="1">
    <source>
        <dbReference type="SAM" id="MobiDB-lite"/>
    </source>
</evidence>
<feature type="compositionally biased region" description="Basic and acidic residues" evidence="1">
    <location>
        <begin position="245"/>
        <end position="259"/>
    </location>
</feature>
<protein>
    <submittedName>
        <fullName evidence="2">Uncharacterized protein</fullName>
    </submittedName>
</protein>
<comment type="caution">
    <text evidence="2">The sequence shown here is derived from an EMBL/GenBank/DDBJ whole genome shotgun (WGS) entry which is preliminary data.</text>
</comment>
<feature type="compositionally biased region" description="Low complexity" evidence="1">
    <location>
        <begin position="145"/>
        <end position="154"/>
    </location>
</feature>
<reference evidence="2 3" key="1">
    <citation type="journal article" date="2012" name="Genome Biol.">
        <title>Genome and low-iron response of an oceanic diatom adapted to chronic iron limitation.</title>
        <authorList>
            <person name="Lommer M."/>
            <person name="Specht M."/>
            <person name="Roy A.S."/>
            <person name="Kraemer L."/>
            <person name="Andreson R."/>
            <person name="Gutowska M.A."/>
            <person name="Wolf J."/>
            <person name="Bergner S.V."/>
            <person name="Schilhabel M.B."/>
            <person name="Klostermeier U.C."/>
            <person name="Beiko R.G."/>
            <person name="Rosenstiel P."/>
            <person name="Hippler M."/>
            <person name="Laroche J."/>
        </authorList>
    </citation>
    <scope>NUCLEOTIDE SEQUENCE [LARGE SCALE GENOMIC DNA]</scope>
    <source>
        <strain evidence="2 3">CCMP1005</strain>
    </source>
</reference>
<feature type="compositionally biased region" description="Polar residues" evidence="1">
    <location>
        <begin position="124"/>
        <end position="133"/>
    </location>
</feature>
<evidence type="ECO:0000313" key="3">
    <source>
        <dbReference type="Proteomes" id="UP000266841"/>
    </source>
</evidence>
<feature type="region of interest" description="Disordered" evidence="1">
    <location>
        <begin position="116"/>
        <end position="420"/>
    </location>
</feature>
<dbReference type="Proteomes" id="UP000266841">
    <property type="component" value="Unassembled WGS sequence"/>
</dbReference>
<evidence type="ECO:0000313" key="2">
    <source>
        <dbReference type="EMBL" id="EJK54243.1"/>
    </source>
</evidence>
<dbReference type="EMBL" id="AGNL01036133">
    <property type="protein sequence ID" value="EJK54243.1"/>
    <property type="molecule type" value="Genomic_DNA"/>
</dbReference>
<gene>
    <name evidence="2" type="ORF">THAOC_26155</name>
</gene>
<feature type="compositionally biased region" description="Basic residues" evidence="1">
    <location>
        <begin position="186"/>
        <end position="208"/>
    </location>
</feature>
<feature type="region of interest" description="Disordered" evidence="1">
    <location>
        <begin position="56"/>
        <end position="78"/>
    </location>
</feature>
<organism evidence="2 3">
    <name type="scientific">Thalassiosira oceanica</name>
    <name type="common">Marine diatom</name>
    <dbReference type="NCBI Taxonomy" id="159749"/>
    <lineage>
        <taxon>Eukaryota</taxon>
        <taxon>Sar</taxon>
        <taxon>Stramenopiles</taxon>
        <taxon>Ochrophyta</taxon>
        <taxon>Bacillariophyta</taxon>
        <taxon>Coscinodiscophyceae</taxon>
        <taxon>Thalassiosirophycidae</taxon>
        <taxon>Thalassiosirales</taxon>
        <taxon>Thalassiosiraceae</taxon>
        <taxon>Thalassiosira</taxon>
    </lineage>
</organism>
<feature type="compositionally biased region" description="Pro residues" evidence="1">
    <location>
        <begin position="157"/>
        <end position="171"/>
    </location>
</feature>
<proteinExistence type="predicted"/>
<feature type="compositionally biased region" description="Polar residues" evidence="1">
    <location>
        <begin position="56"/>
        <end position="72"/>
    </location>
</feature>
<accession>K0RKK0</accession>
<feature type="compositionally biased region" description="Basic and acidic residues" evidence="1">
    <location>
        <begin position="275"/>
        <end position="331"/>
    </location>
</feature>
<feature type="compositionally biased region" description="Basic and acidic residues" evidence="1">
    <location>
        <begin position="410"/>
        <end position="420"/>
    </location>
</feature>
<name>K0RKK0_THAOC</name>
<dbReference type="AlphaFoldDB" id="K0RKK0"/>